<dbReference type="AlphaFoldDB" id="A0A1Z4MUP0"/>
<protein>
    <submittedName>
        <fullName evidence="1">Hemolysin-type calcium-binding region protein</fullName>
    </submittedName>
</protein>
<keyword evidence="2" id="KW-1185">Reference proteome</keyword>
<dbReference type="KEGG" id="ttq:NIES37_11330"/>
<name>A0A1Z4MUP0_9CYAN</name>
<evidence type="ECO:0000313" key="1">
    <source>
        <dbReference type="EMBL" id="BAY97196.1"/>
    </source>
</evidence>
<dbReference type="RefSeq" id="WP_096574286.1">
    <property type="nucleotide sequence ID" value="NZ_CAWNJS010000001.1"/>
</dbReference>
<dbReference type="InterPro" id="IPR013424">
    <property type="entry name" value="Ice-binding_C"/>
</dbReference>
<dbReference type="Gene3D" id="2.60.120.260">
    <property type="entry name" value="Galactose-binding domain-like"/>
    <property type="match status" value="1"/>
</dbReference>
<reference evidence="1 2" key="1">
    <citation type="submission" date="2017-06" db="EMBL/GenBank/DDBJ databases">
        <title>Genome sequencing of cyanobaciteial culture collection at National Institute for Environmental Studies (NIES).</title>
        <authorList>
            <person name="Hirose Y."/>
            <person name="Shimura Y."/>
            <person name="Fujisawa T."/>
            <person name="Nakamura Y."/>
            <person name="Kawachi M."/>
        </authorList>
    </citation>
    <scope>NUCLEOTIDE SEQUENCE [LARGE SCALE GENOMIC DNA]</scope>
    <source>
        <strain evidence="1 2">NIES-37</strain>
    </source>
</reference>
<dbReference type="NCBIfam" id="TIGR02595">
    <property type="entry name" value="PEP_CTERM"/>
    <property type="match status" value="1"/>
</dbReference>
<evidence type="ECO:0000313" key="2">
    <source>
        <dbReference type="Proteomes" id="UP000218785"/>
    </source>
</evidence>
<proteinExistence type="predicted"/>
<accession>A0A1Z4MUP0</accession>
<organism evidence="1 2">
    <name type="scientific">Tolypothrix tenuis PCC 7101</name>
    <dbReference type="NCBI Taxonomy" id="231146"/>
    <lineage>
        <taxon>Bacteria</taxon>
        <taxon>Bacillati</taxon>
        <taxon>Cyanobacteriota</taxon>
        <taxon>Cyanophyceae</taxon>
        <taxon>Nostocales</taxon>
        <taxon>Tolypothrichaceae</taxon>
        <taxon>Tolypothrix</taxon>
    </lineage>
</organism>
<dbReference type="InterPro" id="IPR008979">
    <property type="entry name" value="Galactose-bd-like_sf"/>
</dbReference>
<dbReference type="EMBL" id="AP018248">
    <property type="protein sequence ID" value="BAY97196.1"/>
    <property type="molecule type" value="Genomic_DNA"/>
</dbReference>
<gene>
    <name evidence="1" type="ORF">NIES37_11330</name>
</gene>
<dbReference type="Proteomes" id="UP000218785">
    <property type="component" value="Chromosome"/>
</dbReference>
<dbReference type="SUPFAM" id="SSF49785">
    <property type="entry name" value="Galactose-binding domain-like"/>
    <property type="match status" value="1"/>
</dbReference>
<sequence length="226" mass="24478">MKFIPAGLQKLSIASVVFCSVLSVSQVKPASASNLVVNGSFEQTLLTGGTDINDGGWKTYDEILGWKATPGGKIEIQRGAAGTAQDGKQLTELDSHSYTNKDKIGIFQDIATEIGSKYRLSFFYSPRPNTEATENNFTVLFGNVLNQTISGGKGGTQTKWLEYTADIVANSNLSRLQFDYDVKNDSLDTYGSYIDNVRLEKIPEPGTLLGIALVGLALAYNRKFAA</sequence>